<accession>A0A9E8ZK90</accession>
<sequence>MQDHDSMPSKQPSPSRPSRALPLGILAGAAILALLAGGGTAWWTWHSVNSKPTAPLPAAKVPDTSQASPSPLTQTPAQQTVQVYWLKTDADGIEPTASPVTVAADQPNAVLKAAFEEMLKGSDDPALTSTVPQGTILREVQVKEDGVHVNLSEEFTTGGGSTSMTGRLAQVIYTATTLNPNAPVWISVEGKPLEVLGGEGLVVDQPMTRDSFEENFSY</sequence>
<evidence type="ECO:0000256" key="2">
    <source>
        <dbReference type="SAM" id="Phobius"/>
    </source>
</evidence>
<dbReference type="KEGG" id="tsin:OXH18_12355"/>
<feature type="domain" description="GerMN" evidence="3">
    <location>
        <begin position="111"/>
        <end position="197"/>
    </location>
</feature>
<organism evidence="4 5">
    <name type="scientific">Thermocoleostomius sinensis A174</name>
    <dbReference type="NCBI Taxonomy" id="2016057"/>
    <lineage>
        <taxon>Bacteria</taxon>
        <taxon>Bacillati</taxon>
        <taxon>Cyanobacteriota</taxon>
        <taxon>Cyanophyceae</taxon>
        <taxon>Oculatellales</taxon>
        <taxon>Oculatellaceae</taxon>
        <taxon>Thermocoleostomius</taxon>
    </lineage>
</organism>
<keyword evidence="2" id="KW-1133">Transmembrane helix</keyword>
<dbReference type="InterPro" id="IPR019606">
    <property type="entry name" value="GerMN"/>
</dbReference>
<gene>
    <name evidence="4" type="ORF">OXH18_12355</name>
</gene>
<feature type="region of interest" description="Disordered" evidence="1">
    <location>
        <begin position="1"/>
        <end position="20"/>
    </location>
</feature>
<dbReference type="Pfam" id="PF10646">
    <property type="entry name" value="Germane"/>
    <property type="match status" value="1"/>
</dbReference>
<keyword evidence="5" id="KW-1185">Reference proteome</keyword>
<reference evidence="4" key="1">
    <citation type="submission" date="2022-12" db="EMBL/GenBank/DDBJ databases">
        <title>Polyphasic identification of a Novel Hot-Spring Cyanobacterium Ocullathermofonsia sinensis gen nov. sp. nov. and Genomic Insights on its Adaptations to the Thermal Habitat.</title>
        <authorList>
            <person name="Daroch M."/>
            <person name="Tang J."/>
            <person name="Jiang Y."/>
        </authorList>
    </citation>
    <scope>NUCLEOTIDE SEQUENCE</scope>
    <source>
        <strain evidence="4">PKUAC-SCTA174</strain>
    </source>
</reference>
<name>A0A9E8ZK90_9CYAN</name>
<protein>
    <submittedName>
        <fullName evidence="4">GerMN domain-containing protein</fullName>
    </submittedName>
</protein>
<dbReference type="EMBL" id="CP113797">
    <property type="protein sequence ID" value="WAL62745.1"/>
    <property type="molecule type" value="Genomic_DNA"/>
</dbReference>
<proteinExistence type="predicted"/>
<evidence type="ECO:0000313" key="4">
    <source>
        <dbReference type="EMBL" id="WAL62745.1"/>
    </source>
</evidence>
<feature type="region of interest" description="Disordered" evidence="1">
    <location>
        <begin position="56"/>
        <end position="76"/>
    </location>
</feature>
<evidence type="ECO:0000256" key="1">
    <source>
        <dbReference type="SAM" id="MobiDB-lite"/>
    </source>
</evidence>
<evidence type="ECO:0000313" key="5">
    <source>
        <dbReference type="Proteomes" id="UP001163152"/>
    </source>
</evidence>
<feature type="transmembrane region" description="Helical" evidence="2">
    <location>
        <begin position="21"/>
        <end position="45"/>
    </location>
</feature>
<keyword evidence="2" id="KW-0472">Membrane</keyword>
<feature type="compositionally biased region" description="Polar residues" evidence="1">
    <location>
        <begin position="63"/>
        <end position="76"/>
    </location>
</feature>
<dbReference type="RefSeq" id="WP_268613082.1">
    <property type="nucleotide sequence ID" value="NZ_CP113797.1"/>
</dbReference>
<dbReference type="AlphaFoldDB" id="A0A9E8ZK90"/>
<dbReference type="SMART" id="SM00909">
    <property type="entry name" value="Germane"/>
    <property type="match status" value="1"/>
</dbReference>
<evidence type="ECO:0000259" key="3">
    <source>
        <dbReference type="SMART" id="SM00909"/>
    </source>
</evidence>
<keyword evidence="2" id="KW-0812">Transmembrane</keyword>
<dbReference type="Proteomes" id="UP001163152">
    <property type="component" value="Chromosome"/>
</dbReference>
<feature type="compositionally biased region" description="Low complexity" evidence="1">
    <location>
        <begin position="8"/>
        <end position="20"/>
    </location>
</feature>